<sequence length="591" mass="63801">MKISLLLSLTLLSAVTVWGQPSDPPLDFEGAEWIWGSEMASGKASIISRPFRKVFTAPQGKIPIYVQAITTADDGHELYINGKLLAKADDLQHPQAACALLNPGPNVFGLIGTNTEGVAALLAKFRVTYSDGTTFDVVTDNSWKGGAKLAPGFETLAFDDSKWGFATSVGKYGVDPWKRLHPAQAIPRCPQYKPVESELECSAGAKTIGYLSAVPGVGCVCLPQRTLFYCGSPSGGVGVQKCSDKTGSDGQREIKCDVECSPGLVATDQNTCSAPGSCPAGCVHFDCAIDKAKQESKDEEERRAREEARQEREEARKAREAEQAFREEQRAATKFCQEYISPPEDKTPPGPPHTSDPISGRLECSEPYTVTCSSQTSRCGCTSTFNQAKRRDPNAVQCLPPANHGRAACENTGPASSRCNIICDDGFHLTPDERDCVATARGETKSELECSADAENPGFLTADPVHGCICAHVKTENFCGISVGDPDAEMMCSDTTDSWGHRDVKCQVQCSQGFTAMDQKTCKVVGDDCERPSIQNAPAIADVGMQELIKQTTEKLDMDRCPMGYAWDKIDTGYRCQGGTHYLSFAQLGME</sequence>
<gene>
    <name evidence="3" type="ORF">MVEN_00665700</name>
</gene>
<keyword evidence="4" id="KW-1185">Reference proteome</keyword>
<proteinExistence type="predicted"/>
<feature type="chain" id="PRO_5034558644" evidence="2">
    <location>
        <begin position="20"/>
        <end position="591"/>
    </location>
</feature>
<dbReference type="Gene3D" id="2.60.120.260">
    <property type="entry name" value="Galactose-binding domain-like"/>
    <property type="match status" value="1"/>
</dbReference>
<evidence type="ECO:0000256" key="1">
    <source>
        <dbReference type="SAM" id="MobiDB-lite"/>
    </source>
</evidence>
<name>A0A8H7D897_9AGAR</name>
<dbReference type="Proteomes" id="UP000620124">
    <property type="component" value="Unassembled WGS sequence"/>
</dbReference>
<dbReference type="EMBL" id="JACAZI010000004">
    <property type="protein sequence ID" value="KAF7363132.1"/>
    <property type="molecule type" value="Genomic_DNA"/>
</dbReference>
<feature type="region of interest" description="Disordered" evidence="1">
    <location>
        <begin position="294"/>
        <end position="317"/>
    </location>
</feature>
<evidence type="ECO:0000256" key="2">
    <source>
        <dbReference type="SAM" id="SignalP"/>
    </source>
</evidence>
<comment type="caution">
    <text evidence="3">The sequence shown here is derived from an EMBL/GenBank/DDBJ whole genome shotgun (WGS) entry which is preliminary data.</text>
</comment>
<reference evidence="3" key="1">
    <citation type="submission" date="2020-05" db="EMBL/GenBank/DDBJ databases">
        <title>Mycena genomes resolve the evolution of fungal bioluminescence.</title>
        <authorList>
            <person name="Tsai I.J."/>
        </authorList>
    </citation>
    <scope>NUCLEOTIDE SEQUENCE</scope>
    <source>
        <strain evidence="3">CCC161011</strain>
    </source>
</reference>
<feature type="signal peptide" evidence="2">
    <location>
        <begin position="1"/>
        <end position="19"/>
    </location>
</feature>
<dbReference type="AlphaFoldDB" id="A0A8H7D897"/>
<protein>
    <submittedName>
        <fullName evidence="3">Alpha-L-rhamnosidase</fullName>
    </submittedName>
</protein>
<keyword evidence="2" id="KW-0732">Signal</keyword>
<dbReference type="OrthoDB" id="3056365at2759"/>
<evidence type="ECO:0000313" key="3">
    <source>
        <dbReference type="EMBL" id="KAF7363132.1"/>
    </source>
</evidence>
<accession>A0A8H7D897</accession>
<organism evidence="3 4">
    <name type="scientific">Mycena venus</name>
    <dbReference type="NCBI Taxonomy" id="2733690"/>
    <lineage>
        <taxon>Eukaryota</taxon>
        <taxon>Fungi</taxon>
        <taxon>Dikarya</taxon>
        <taxon>Basidiomycota</taxon>
        <taxon>Agaricomycotina</taxon>
        <taxon>Agaricomycetes</taxon>
        <taxon>Agaricomycetidae</taxon>
        <taxon>Agaricales</taxon>
        <taxon>Marasmiineae</taxon>
        <taxon>Mycenaceae</taxon>
        <taxon>Mycena</taxon>
    </lineage>
</organism>
<evidence type="ECO:0000313" key="4">
    <source>
        <dbReference type="Proteomes" id="UP000620124"/>
    </source>
</evidence>